<dbReference type="Gene3D" id="1.20.1600.10">
    <property type="entry name" value="Outer membrane efflux proteins (OEP)"/>
    <property type="match status" value="1"/>
</dbReference>
<comment type="caution">
    <text evidence="1">The sequence shown here is derived from an EMBL/GenBank/DDBJ whole genome shotgun (WGS) entry which is preliminary data.</text>
</comment>
<sequence>DARARYEAGIADKTEYLQAEISLNNSLAGRKQSLEAVNARIANLKQQMGLAPDRPLALQYDTLKLEADAVVDTTVVLDP</sequence>
<proteinExistence type="predicted"/>
<name>A0A699XV39_TANCI</name>
<gene>
    <name evidence="1" type="ORF">Tci_932790</name>
</gene>
<feature type="non-terminal residue" evidence="1">
    <location>
        <position position="1"/>
    </location>
</feature>
<dbReference type="EMBL" id="BKCJ011882999">
    <property type="protein sequence ID" value="GFD60821.1"/>
    <property type="molecule type" value="Genomic_DNA"/>
</dbReference>
<feature type="non-terminal residue" evidence="1">
    <location>
        <position position="79"/>
    </location>
</feature>
<reference evidence="1" key="1">
    <citation type="journal article" date="2019" name="Sci. Rep.">
        <title>Draft genome of Tanacetum cinerariifolium, the natural source of mosquito coil.</title>
        <authorList>
            <person name="Yamashiro T."/>
            <person name="Shiraishi A."/>
            <person name="Satake H."/>
            <person name="Nakayama K."/>
        </authorList>
    </citation>
    <scope>NUCLEOTIDE SEQUENCE</scope>
</reference>
<dbReference type="AlphaFoldDB" id="A0A699XV39"/>
<dbReference type="SUPFAM" id="SSF56954">
    <property type="entry name" value="Outer membrane efflux proteins (OEP)"/>
    <property type="match status" value="1"/>
</dbReference>
<evidence type="ECO:0008006" key="2">
    <source>
        <dbReference type="Google" id="ProtNLM"/>
    </source>
</evidence>
<accession>A0A699XV39</accession>
<evidence type="ECO:0000313" key="1">
    <source>
        <dbReference type="EMBL" id="GFD60821.1"/>
    </source>
</evidence>
<protein>
    <recommendedName>
        <fullName evidence="2">RND efflux pump membrane fusion protein barrel-sandwich domain-containing protein</fullName>
    </recommendedName>
</protein>
<organism evidence="1">
    <name type="scientific">Tanacetum cinerariifolium</name>
    <name type="common">Dalmatian daisy</name>
    <name type="synonym">Chrysanthemum cinerariifolium</name>
    <dbReference type="NCBI Taxonomy" id="118510"/>
    <lineage>
        <taxon>Eukaryota</taxon>
        <taxon>Viridiplantae</taxon>
        <taxon>Streptophyta</taxon>
        <taxon>Embryophyta</taxon>
        <taxon>Tracheophyta</taxon>
        <taxon>Spermatophyta</taxon>
        <taxon>Magnoliopsida</taxon>
        <taxon>eudicotyledons</taxon>
        <taxon>Gunneridae</taxon>
        <taxon>Pentapetalae</taxon>
        <taxon>asterids</taxon>
        <taxon>campanulids</taxon>
        <taxon>Asterales</taxon>
        <taxon>Asteraceae</taxon>
        <taxon>Asteroideae</taxon>
        <taxon>Anthemideae</taxon>
        <taxon>Anthemidinae</taxon>
        <taxon>Tanacetum</taxon>
    </lineage>
</organism>